<keyword evidence="2" id="KW-0346">Stress response</keyword>
<evidence type="ECO:0000313" key="5">
    <source>
        <dbReference type="Proteomes" id="UP000282892"/>
    </source>
</evidence>
<proteinExistence type="predicted"/>
<dbReference type="OrthoDB" id="2579901at2"/>
<organism evidence="4 5">
    <name type="scientific">Neobacillus mesonae</name>
    <dbReference type="NCBI Taxonomy" id="1193713"/>
    <lineage>
        <taxon>Bacteria</taxon>
        <taxon>Bacillati</taxon>
        <taxon>Bacillota</taxon>
        <taxon>Bacilli</taxon>
        <taxon>Bacillales</taxon>
        <taxon>Bacillaceae</taxon>
        <taxon>Neobacillus</taxon>
    </lineage>
</organism>
<reference evidence="4 5" key="1">
    <citation type="submission" date="2017-07" db="EMBL/GenBank/DDBJ databases">
        <title>The complete genome sequence of Bacillus mesonae strain H20-5, an efficient strain improving plant abiotic stress resistance.</title>
        <authorList>
            <person name="Kim S.Y."/>
            <person name="Song H."/>
            <person name="Sang M.K."/>
            <person name="Weon H.-Y."/>
            <person name="Song J."/>
        </authorList>
    </citation>
    <scope>NUCLEOTIDE SEQUENCE [LARGE SCALE GENOMIC DNA]</scope>
    <source>
        <strain evidence="4 5">H20-5</strain>
    </source>
</reference>
<sequence>MLNLKEATELLKAEGITHSEQDVIRFILDSKLKAKRSKSLNVDYVIQPIDLAAFIVYQQLAEQSKKYGIDYKHWEKTFQENKRLKEENEELKVMIRIEQSKVRSLKRMLQAEYALADSPSVNYADLFGLEANADREVIKKEFKKLLKALHPDRGGDDRLFRVFYEHYTKAK</sequence>
<dbReference type="STRING" id="1193713.GCA_001636315_04776"/>
<gene>
    <name evidence="4" type="ORF">CHR53_11745</name>
</gene>
<feature type="domain" description="J" evidence="3">
    <location>
        <begin position="122"/>
        <end position="171"/>
    </location>
</feature>
<dbReference type="GO" id="GO:0006260">
    <property type="term" value="P:DNA replication"/>
    <property type="evidence" value="ECO:0007669"/>
    <property type="project" value="UniProtKB-KW"/>
</dbReference>
<evidence type="ECO:0000256" key="2">
    <source>
        <dbReference type="ARBA" id="ARBA00023016"/>
    </source>
</evidence>
<protein>
    <submittedName>
        <fullName evidence="4">J domain-containing protein</fullName>
    </submittedName>
</protein>
<keyword evidence="5" id="KW-1185">Reference proteome</keyword>
<dbReference type="Gene3D" id="1.10.287.110">
    <property type="entry name" value="DnaJ domain"/>
    <property type="match status" value="1"/>
</dbReference>
<keyword evidence="1" id="KW-0235">DNA replication</keyword>
<dbReference type="KEGG" id="nmk:CHR53_11745"/>
<dbReference type="InterPro" id="IPR036869">
    <property type="entry name" value="J_dom_sf"/>
</dbReference>
<dbReference type="PROSITE" id="PS50076">
    <property type="entry name" value="DNAJ_2"/>
    <property type="match status" value="1"/>
</dbReference>
<dbReference type="CDD" id="cd06257">
    <property type="entry name" value="DnaJ"/>
    <property type="match status" value="1"/>
</dbReference>
<evidence type="ECO:0000259" key="3">
    <source>
        <dbReference type="PROSITE" id="PS50076"/>
    </source>
</evidence>
<dbReference type="SUPFAM" id="SSF46565">
    <property type="entry name" value="Chaperone J-domain"/>
    <property type="match status" value="1"/>
</dbReference>
<accession>A0A3T0HXV2</accession>
<evidence type="ECO:0000313" key="4">
    <source>
        <dbReference type="EMBL" id="AZU61899.1"/>
    </source>
</evidence>
<dbReference type="RefSeq" id="WP_066397647.1">
    <property type="nucleotide sequence ID" value="NZ_CP022572.1"/>
</dbReference>
<dbReference type="AlphaFoldDB" id="A0A3T0HXV2"/>
<name>A0A3T0HXV2_9BACI</name>
<dbReference type="Proteomes" id="UP000282892">
    <property type="component" value="Chromosome"/>
</dbReference>
<dbReference type="InterPro" id="IPR001623">
    <property type="entry name" value="DnaJ_domain"/>
</dbReference>
<evidence type="ECO:0000256" key="1">
    <source>
        <dbReference type="ARBA" id="ARBA00022705"/>
    </source>
</evidence>
<dbReference type="EMBL" id="CP022572">
    <property type="protein sequence ID" value="AZU61899.1"/>
    <property type="molecule type" value="Genomic_DNA"/>
</dbReference>